<dbReference type="EMBL" id="KQ982254">
    <property type="protein sequence ID" value="KYQ58557.1"/>
    <property type="molecule type" value="Genomic_DNA"/>
</dbReference>
<evidence type="ECO:0000313" key="1">
    <source>
        <dbReference type="EMBL" id="KYQ58557.1"/>
    </source>
</evidence>
<reference evidence="1 2" key="1">
    <citation type="submission" date="2015-09" db="EMBL/GenBank/DDBJ databases">
        <title>Trachymyrmex zeteki WGS genome.</title>
        <authorList>
            <person name="Nygaard S."/>
            <person name="Hu H."/>
            <person name="Boomsma J."/>
            <person name="Zhang G."/>
        </authorList>
    </citation>
    <scope>NUCLEOTIDE SEQUENCE [LARGE SCALE GENOMIC DNA]</scope>
    <source>
        <strain evidence="1">Tzet28-1</strain>
        <tissue evidence="1">Whole body</tissue>
    </source>
</reference>
<keyword evidence="2" id="KW-1185">Reference proteome</keyword>
<accession>A0A151XDX1</accession>
<dbReference type="Proteomes" id="UP000075809">
    <property type="component" value="Unassembled WGS sequence"/>
</dbReference>
<dbReference type="AlphaFoldDB" id="A0A151XDX1"/>
<sequence length="133" mass="15185">TTKHVIASMQYCQFLGHQQLSSQLEQIPNHEPYAQDFLADRLHENNVMRKRLRPLLTRIALSCSVTRLGCFFLAKKIPILHAISQSANRESNLRFTHLSRYVALTIVDRSIAQYSVNPRGVPDCQEAAILVVR</sequence>
<gene>
    <name evidence="1" type="ORF">ALC60_02202</name>
</gene>
<organism evidence="1 2">
    <name type="scientific">Mycetomoellerius zeteki</name>
    <dbReference type="NCBI Taxonomy" id="64791"/>
    <lineage>
        <taxon>Eukaryota</taxon>
        <taxon>Metazoa</taxon>
        <taxon>Ecdysozoa</taxon>
        <taxon>Arthropoda</taxon>
        <taxon>Hexapoda</taxon>
        <taxon>Insecta</taxon>
        <taxon>Pterygota</taxon>
        <taxon>Neoptera</taxon>
        <taxon>Endopterygota</taxon>
        <taxon>Hymenoptera</taxon>
        <taxon>Apocrita</taxon>
        <taxon>Aculeata</taxon>
        <taxon>Formicoidea</taxon>
        <taxon>Formicidae</taxon>
        <taxon>Myrmicinae</taxon>
        <taxon>Mycetomoellerius</taxon>
    </lineage>
</organism>
<evidence type="ECO:0000313" key="2">
    <source>
        <dbReference type="Proteomes" id="UP000075809"/>
    </source>
</evidence>
<name>A0A151XDX1_9HYME</name>
<proteinExistence type="predicted"/>
<feature type="non-terminal residue" evidence="1">
    <location>
        <position position="1"/>
    </location>
</feature>
<protein>
    <submittedName>
        <fullName evidence="1">Uncharacterized protein</fullName>
    </submittedName>
</protein>